<accession>A0A0F9PJR3</accession>
<proteinExistence type="predicted"/>
<name>A0A0F9PJR3_9ZZZZ</name>
<sequence length="54" mass="6445">MDSQQVGTRFRMAVKIAYDRKAKKLFGLYMDRTIGNDGRWLKDEYLGWRKIVCD</sequence>
<organism evidence="1">
    <name type="scientific">marine sediment metagenome</name>
    <dbReference type="NCBI Taxonomy" id="412755"/>
    <lineage>
        <taxon>unclassified sequences</taxon>
        <taxon>metagenomes</taxon>
        <taxon>ecological metagenomes</taxon>
    </lineage>
</organism>
<dbReference type="EMBL" id="LAZR01002279">
    <property type="protein sequence ID" value="KKN32065.1"/>
    <property type="molecule type" value="Genomic_DNA"/>
</dbReference>
<gene>
    <name evidence="1" type="ORF">LCGC14_0817560</name>
</gene>
<protein>
    <submittedName>
        <fullName evidence="1">Uncharacterized protein</fullName>
    </submittedName>
</protein>
<evidence type="ECO:0000313" key="1">
    <source>
        <dbReference type="EMBL" id="KKN32065.1"/>
    </source>
</evidence>
<reference evidence="1" key="1">
    <citation type="journal article" date="2015" name="Nature">
        <title>Complex archaea that bridge the gap between prokaryotes and eukaryotes.</title>
        <authorList>
            <person name="Spang A."/>
            <person name="Saw J.H."/>
            <person name="Jorgensen S.L."/>
            <person name="Zaremba-Niedzwiedzka K."/>
            <person name="Martijn J."/>
            <person name="Lind A.E."/>
            <person name="van Eijk R."/>
            <person name="Schleper C."/>
            <person name="Guy L."/>
            <person name="Ettema T.J."/>
        </authorList>
    </citation>
    <scope>NUCLEOTIDE SEQUENCE</scope>
</reference>
<dbReference type="AlphaFoldDB" id="A0A0F9PJR3"/>
<comment type="caution">
    <text evidence="1">The sequence shown here is derived from an EMBL/GenBank/DDBJ whole genome shotgun (WGS) entry which is preliminary data.</text>
</comment>